<proteinExistence type="predicted"/>
<accession>A0A9P6MR27</accession>
<organism evidence="1 2">
    <name type="scientific">Entomortierella chlamydospora</name>
    <dbReference type="NCBI Taxonomy" id="101097"/>
    <lineage>
        <taxon>Eukaryota</taxon>
        <taxon>Fungi</taxon>
        <taxon>Fungi incertae sedis</taxon>
        <taxon>Mucoromycota</taxon>
        <taxon>Mortierellomycotina</taxon>
        <taxon>Mortierellomycetes</taxon>
        <taxon>Mortierellales</taxon>
        <taxon>Mortierellaceae</taxon>
        <taxon>Entomortierella</taxon>
    </lineage>
</organism>
<comment type="caution">
    <text evidence="1">The sequence shown here is derived from an EMBL/GenBank/DDBJ whole genome shotgun (WGS) entry which is preliminary data.</text>
</comment>
<keyword evidence="2" id="KW-1185">Reference proteome</keyword>
<sequence length="135" mass="14786">MVENEVFSFRKGSTGDAISDRVSNPGSDLDPWIPLKPVVADVAIAELEAEVLLYGIGRLCLELLKMDPTKDFTERSDTVDSAIEITERFDRIDSGFLFPETPVVIAAPAIEVNDDEVETVALEPTFVGFEPLVLS</sequence>
<evidence type="ECO:0000313" key="1">
    <source>
        <dbReference type="EMBL" id="KAG0010490.1"/>
    </source>
</evidence>
<dbReference type="EMBL" id="JAAAID010001328">
    <property type="protein sequence ID" value="KAG0010490.1"/>
    <property type="molecule type" value="Genomic_DNA"/>
</dbReference>
<evidence type="ECO:0000313" key="2">
    <source>
        <dbReference type="Proteomes" id="UP000703661"/>
    </source>
</evidence>
<reference evidence="1" key="1">
    <citation type="journal article" date="2020" name="Fungal Divers.">
        <title>Resolving the Mortierellaceae phylogeny through synthesis of multi-gene phylogenetics and phylogenomics.</title>
        <authorList>
            <person name="Vandepol N."/>
            <person name="Liber J."/>
            <person name="Desiro A."/>
            <person name="Na H."/>
            <person name="Kennedy M."/>
            <person name="Barry K."/>
            <person name="Grigoriev I.V."/>
            <person name="Miller A.N."/>
            <person name="O'Donnell K."/>
            <person name="Stajich J.E."/>
            <person name="Bonito G."/>
        </authorList>
    </citation>
    <scope>NUCLEOTIDE SEQUENCE</scope>
    <source>
        <strain evidence="1">NRRL 2769</strain>
    </source>
</reference>
<name>A0A9P6MR27_9FUNG</name>
<gene>
    <name evidence="1" type="ORF">BGZ80_001442</name>
</gene>
<dbReference type="Proteomes" id="UP000703661">
    <property type="component" value="Unassembled WGS sequence"/>
</dbReference>
<protein>
    <submittedName>
        <fullName evidence="1">Uncharacterized protein</fullName>
    </submittedName>
</protein>
<dbReference type="AlphaFoldDB" id="A0A9P6MR27"/>